<dbReference type="OrthoDB" id="725917at2"/>
<name>A0A4U3KU36_9BACT</name>
<dbReference type="RefSeq" id="WP_137264100.1">
    <property type="nucleotide sequence ID" value="NZ_SZQL01000034.1"/>
</dbReference>
<organism evidence="1 2">
    <name type="scientific">Ilyomonas limi</name>
    <dbReference type="NCBI Taxonomy" id="2575867"/>
    <lineage>
        <taxon>Bacteria</taxon>
        <taxon>Pseudomonadati</taxon>
        <taxon>Bacteroidota</taxon>
        <taxon>Chitinophagia</taxon>
        <taxon>Chitinophagales</taxon>
        <taxon>Chitinophagaceae</taxon>
        <taxon>Ilyomonas</taxon>
    </lineage>
</organism>
<keyword evidence="2" id="KW-1185">Reference proteome</keyword>
<proteinExistence type="predicted"/>
<dbReference type="Gene3D" id="1.25.40.390">
    <property type="match status" value="1"/>
</dbReference>
<evidence type="ECO:0000313" key="2">
    <source>
        <dbReference type="Proteomes" id="UP000305848"/>
    </source>
</evidence>
<dbReference type="InterPro" id="IPR041662">
    <property type="entry name" value="SusD-like_2"/>
</dbReference>
<keyword evidence="1" id="KW-0449">Lipoprotein</keyword>
<evidence type="ECO:0000313" key="1">
    <source>
        <dbReference type="EMBL" id="TKK64426.1"/>
    </source>
</evidence>
<dbReference type="EMBL" id="SZQL01000034">
    <property type="protein sequence ID" value="TKK64426.1"/>
    <property type="molecule type" value="Genomic_DNA"/>
</dbReference>
<accession>A0A4U3KU36</accession>
<protein>
    <submittedName>
        <fullName evidence="1">SusD/RagB family nutrient-binding outer membrane lipoprotein</fullName>
    </submittedName>
</protein>
<comment type="caution">
    <text evidence="1">The sequence shown here is derived from an EMBL/GenBank/DDBJ whole genome shotgun (WGS) entry which is preliminary data.</text>
</comment>
<dbReference type="InterPro" id="IPR011990">
    <property type="entry name" value="TPR-like_helical_dom_sf"/>
</dbReference>
<reference evidence="1 2" key="1">
    <citation type="submission" date="2019-05" db="EMBL/GenBank/DDBJ databases">
        <title>Panacibacter sp. strain 17mud1-8 Genome sequencing and assembly.</title>
        <authorList>
            <person name="Chhetri G."/>
        </authorList>
    </citation>
    <scope>NUCLEOTIDE SEQUENCE [LARGE SCALE GENOMIC DNA]</scope>
    <source>
        <strain evidence="1 2">17mud1-8</strain>
    </source>
</reference>
<dbReference type="AlphaFoldDB" id="A0A4U3KU36"/>
<dbReference type="SUPFAM" id="SSF48452">
    <property type="entry name" value="TPR-like"/>
    <property type="match status" value="1"/>
</dbReference>
<dbReference type="Proteomes" id="UP000305848">
    <property type="component" value="Unassembled WGS sequence"/>
</dbReference>
<sequence>MKKLFIIAFAATVFASCNKDLSGLNVDVKRPTVVPSYALFTNAERNFADYIITSDVNTNVFRLITQQWTQTTYTDESNYNIYTRTIPDNTWTSLYRDVLKDAEEAKTVIPTDVTDAGQQKNEIAICDILQVHAYYILVNTFGNIPYSQALKDSIYFPNFDDAQTVYMDLLSRLDADIAALDPNAESFGDADIVYNGDVNLWLKYANSLKLKMGILIADVDPEKAKSIVEAAASNVFTSGSDNAMFYYYAASPNTNPVWADIVQSQRTDFVAANTFIDLLNSLNDPRRPLYFTKDPNSNYSGGIPGKGNSYGAFSHFTDKVIAPDAPAPLLTYSEVEFALAEAAARGMNVGGTAEEHYNKAITASIEEWGGTATEASNYIAQPDVNYATAPGDWRQKIGTQLYIALYNRGFEAWTAIRRLDYPELQEPLNAVSDFPVRFTYPVDEQNINTANYDQAAQAIGGDDVTTKLFWDKN</sequence>
<gene>
    <name evidence="1" type="ORF">FC093_22635</name>
</gene>
<dbReference type="Pfam" id="PF12771">
    <property type="entry name" value="SusD-like_2"/>
    <property type="match status" value="1"/>
</dbReference>
<dbReference type="PROSITE" id="PS51257">
    <property type="entry name" value="PROKAR_LIPOPROTEIN"/>
    <property type="match status" value="1"/>
</dbReference>